<evidence type="ECO:0000256" key="2">
    <source>
        <dbReference type="ARBA" id="ARBA00007639"/>
    </source>
</evidence>
<dbReference type="GO" id="GO:0030246">
    <property type="term" value="F:carbohydrate binding"/>
    <property type="evidence" value="ECO:0007669"/>
    <property type="project" value="UniProtKB-ARBA"/>
</dbReference>
<dbReference type="InterPro" id="IPR025997">
    <property type="entry name" value="SBP_2_dom"/>
</dbReference>
<dbReference type="GO" id="GO:0030313">
    <property type="term" value="C:cell envelope"/>
    <property type="evidence" value="ECO:0007669"/>
    <property type="project" value="UniProtKB-SubCell"/>
</dbReference>
<feature type="domain" description="Periplasmic binding protein" evidence="4">
    <location>
        <begin position="48"/>
        <end position="303"/>
    </location>
</feature>
<dbReference type="EMBL" id="CP041217">
    <property type="protein sequence ID" value="QDH22168.1"/>
    <property type="molecule type" value="Genomic_DNA"/>
</dbReference>
<gene>
    <name evidence="5" type="ORF">FFV09_15740</name>
</gene>
<dbReference type="PANTHER" id="PTHR46847:SF1">
    <property type="entry name" value="D-ALLOSE-BINDING PERIPLASMIC PROTEIN-RELATED"/>
    <property type="match status" value="1"/>
</dbReference>
<dbReference type="InterPro" id="IPR028082">
    <property type="entry name" value="Peripla_BP_I"/>
</dbReference>
<dbReference type="AlphaFoldDB" id="A0A4Y6V051"/>
<dbReference type="Proteomes" id="UP000316968">
    <property type="component" value="Chromosome"/>
</dbReference>
<evidence type="ECO:0000259" key="4">
    <source>
        <dbReference type="Pfam" id="PF13407"/>
    </source>
</evidence>
<accession>A0A4Y6V051</accession>
<dbReference type="RefSeq" id="WP_141448712.1">
    <property type="nucleotide sequence ID" value="NZ_CP041217.1"/>
</dbReference>
<protein>
    <submittedName>
        <fullName evidence="5">Sugar ABC transporter substrate-binding protein</fullName>
    </submittedName>
</protein>
<keyword evidence="3" id="KW-0732">Signal</keyword>
<evidence type="ECO:0000256" key="1">
    <source>
        <dbReference type="ARBA" id="ARBA00004196"/>
    </source>
</evidence>
<dbReference type="OrthoDB" id="6196975at2"/>
<keyword evidence="6" id="KW-1185">Reference proteome</keyword>
<comment type="similarity">
    <text evidence="2">Belongs to the bacterial solute-binding protein 2 family.</text>
</comment>
<dbReference type="KEGG" id="saca:FFV09_15740"/>
<name>A0A4Y6V051_SACBS</name>
<comment type="subcellular location">
    <subcellularLocation>
        <location evidence="1">Cell envelope</location>
    </subcellularLocation>
</comment>
<evidence type="ECO:0000313" key="6">
    <source>
        <dbReference type="Proteomes" id="UP000316968"/>
    </source>
</evidence>
<dbReference type="Gene3D" id="3.40.50.2300">
    <property type="match status" value="2"/>
</dbReference>
<dbReference type="SUPFAM" id="SSF53822">
    <property type="entry name" value="Periplasmic binding protein-like I"/>
    <property type="match status" value="1"/>
</dbReference>
<evidence type="ECO:0000313" key="5">
    <source>
        <dbReference type="EMBL" id="QDH22168.1"/>
    </source>
</evidence>
<organism evidence="5 6">
    <name type="scientific">Saccharibacillus brassicae</name>
    <dbReference type="NCBI Taxonomy" id="2583377"/>
    <lineage>
        <taxon>Bacteria</taxon>
        <taxon>Bacillati</taxon>
        <taxon>Bacillota</taxon>
        <taxon>Bacilli</taxon>
        <taxon>Bacillales</taxon>
        <taxon>Paenibacillaceae</taxon>
        <taxon>Saccharibacillus</taxon>
    </lineage>
</organism>
<dbReference type="PANTHER" id="PTHR46847">
    <property type="entry name" value="D-ALLOSE-BINDING PERIPLASMIC PROTEIN-RELATED"/>
    <property type="match status" value="1"/>
</dbReference>
<proteinExistence type="inferred from homology"/>
<dbReference type="Pfam" id="PF13407">
    <property type="entry name" value="Peripla_BP_4"/>
    <property type="match status" value="1"/>
</dbReference>
<reference evidence="5 6" key="1">
    <citation type="submission" date="2019-06" db="EMBL/GenBank/DDBJ databases">
        <title>Saccharibacillus brassicae sp. nov., an endophytic bacterium isolated from Chinese cabbage seeds (Brassica pekinensis).</title>
        <authorList>
            <person name="Jiang L."/>
            <person name="Lee J."/>
            <person name="Kim S.W."/>
        </authorList>
    </citation>
    <scope>NUCLEOTIDE SEQUENCE [LARGE SCALE GENOMIC DNA]</scope>
    <source>
        <strain evidence="6">KCTC 43072 / ATSA2</strain>
    </source>
</reference>
<evidence type="ECO:0000256" key="3">
    <source>
        <dbReference type="ARBA" id="ARBA00022729"/>
    </source>
</evidence>
<sequence>MHKTISLALGSICAVFLFFTMISAIRFVQSAWQPPQPQDSQTDRYRLVLITQDLGTPFWNKVGEGAEAEARRIGANLEVWGTYGEDREDFLKQLEIAIDAKVDGIIVQGMDEDRFDNLTKVKAAFSGIPIITVASDVPMSESMRKTYVGSDAFAAGRMIGERLVNDMGETGRVVLIGDDREEYDQRRRLEGVRGVLERYKDIRVEYVKTSDDEVNVSAATQDVMNRFPDVNAFISIDANLTAAMVQEIGRRSQIAPYHIYSFDDHPTILPLLRQGKLDAIVEQSPGEMGETGVRMMTRWLNGETVPLDVEGYLTDIRLLTTEEAP</sequence>